<dbReference type="SMART" id="SM00342">
    <property type="entry name" value="HTH_ARAC"/>
    <property type="match status" value="1"/>
</dbReference>
<accession>A0A1G8V8C5</accession>
<dbReference type="Gene3D" id="1.10.10.60">
    <property type="entry name" value="Homeodomain-like"/>
    <property type="match status" value="2"/>
</dbReference>
<evidence type="ECO:0000256" key="8">
    <source>
        <dbReference type="PROSITE-ProRule" id="PRU00169"/>
    </source>
</evidence>
<evidence type="ECO:0000259" key="9">
    <source>
        <dbReference type="PROSITE" id="PS01124"/>
    </source>
</evidence>
<keyword evidence="7" id="KW-0804">Transcription</keyword>
<dbReference type="SUPFAM" id="SSF46689">
    <property type="entry name" value="Homeodomain-like"/>
    <property type="match status" value="2"/>
</dbReference>
<dbReference type="InterPro" id="IPR051552">
    <property type="entry name" value="HptR"/>
</dbReference>
<gene>
    <name evidence="11" type="ORF">SAMN05216192_12074</name>
</gene>
<feature type="domain" description="HTH araC/xylS-type" evidence="9">
    <location>
        <begin position="421"/>
        <end position="519"/>
    </location>
</feature>
<dbReference type="OrthoDB" id="342399at2"/>
<feature type="domain" description="Response regulatory" evidence="10">
    <location>
        <begin position="3"/>
        <end position="120"/>
    </location>
</feature>
<evidence type="ECO:0000256" key="1">
    <source>
        <dbReference type="ARBA" id="ARBA00004496"/>
    </source>
</evidence>
<dbReference type="InterPro" id="IPR018062">
    <property type="entry name" value="HTH_AraC-typ_CS"/>
</dbReference>
<dbReference type="GO" id="GO:0000160">
    <property type="term" value="P:phosphorelay signal transduction system"/>
    <property type="evidence" value="ECO:0007669"/>
    <property type="project" value="UniProtKB-KW"/>
</dbReference>
<evidence type="ECO:0000256" key="7">
    <source>
        <dbReference type="ARBA" id="ARBA00023163"/>
    </source>
</evidence>
<dbReference type="SUPFAM" id="SSF52172">
    <property type="entry name" value="CheY-like"/>
    <property type="match status" value="1"/>
</dbReference>
<keyword evidence="2" id="KW-0963">Cytoplasm</keyword>
<dbReference type="AlphaFoldDB" id="A0A1G8V8C5"/>
<keyword evidence="12" id="KW-1185">Reference proteome</keyword>
<dbReference type="PROSITE" id="PS01124">
    <property type="entry name" value="HTH_ARAC_FAMILY_2"/>
    <property type="match status" value="1"/>
</dbReference>
<dbReference type="InterPro" id="IPR020449">
    <property type="entry name" value="Tscrpt_reg_AraC-type_HTH"/>
</dbReference>
<dbReference type="GO" id="GO:0003700">
    <property type="term" value="F:DNA-binding transcription factor activity"/>
    <property type="evidence" value="ECO:0007669"/>
    <property type="project" value="InterPro"/>
</dbReference>
<dbReference type="InterPro" id="IPR011006">
    <property type="entry name" value="CheY-like_superfamily"/>
</dbReference>
<dbReference type="EMBL" id="FNDX01000020">
    <property type="protein sequence ID" value="SDJ62144.1"/>
    <property type="molecule type" value="Genomic_DNA"/>
</dbReference>
<dbReference type="PRINTS" id="PR00032">
    <property type="entry name" value="HTHARAC"/>
</dbReference>
<evidence type="ECO:0000259" key="10">
    <source>
        <dbReference type="PROSITE" id="PS50110"/>
    </source>
</evidence>
<evidence type="ECO:0000256" key="2">
    <source>
        <dbReference type="ARBA" id="ARBA00022490"/>
    </source>
</evidence>
<dbReference type="RefSeq" id="WP_139172010.1">
    <property type="nucleotide sequence ID" value="NZ_CBCSKY010000020.1"/>
</dbReference>
<dbReference type="STRING" id="1174501.SAMN05216192_12074"/>
<evidence type="ECO:0000256" key="4">
    <source>
        <dbReference type="ARBA" id="ARBA00023012"/>
    </source>
</evidence>
<dbReference type="Pfam" id="PF12833">
    <property type="entry name" value="HTH_18"/>
    <property type="match status" value="1"/>
</dbReference>
<dbReference type="Pfam" id="PF00072">
    <property type="entry name" value="Response_reg"/>
    <property type="match status" value="1"/>
</dbReference>
<dbReference type="InterPro" id="IPR001789">
    <property type="entry name" value="Sig_transdc_resp-reg_receiver"/>
</dbReference>
<dbReference type="PROSITE" id="PS50110">
    <property type="entry name" value="RESPONSE_REGULATORY"/>
    <property type="match status" value="1"/>
</dbReference>
<comment type="subcellular location">
    <subcellularLocation>
        <location evidence="1">Cytoplasm</location>
    </subcellularLocation>
</comment>
<reference evidence="12" key="1">
    <citation type="submission" date="2016-10" db="EMBL/GenBank/DDBJ databases">
        <authorList>
            <person name="Varghese N."/>
            <person name="Submissions S."/>
        </authorList>
    </citation>
    <scope>NUCLEOTIDE SEQUENCE [LARGE SCALE GENOMIC DNA]</scope>
    <source>
        <strain evidence="12">CGMCC 1.11012</strain>
    </source>
</reference>
<dbReference type="InterPro" id="IPR009057">
    <property type="entry name" value="Homeodomain-like_sf"/>
</dbReference>
<proteinExistence type="predicted"/>
<sequence>MFTALIVDDELFVRKGLIKMIDWERSGYVVTGEADNGEDALAMIREHKPDLVVTDIRMPVIDGIGLIRAAVLEKLDTEFIIVSGYNEFEYARQALRYGAFDYVLKPIDQEDFEKTLGKLKERLEEKERHKARTRVGLDQSLVEALIRGEEDVLDDPAWKTPWEGEAVLTFTYALLEWNDVLPWNGHVLPAKDTLRKAIREAVHTASGTVFEPVLYEHHQTYGLLVPDLYARSFGGDVSAFLTELAGLIRTAFSCPFRIYAGPGVPSLKDIKHSYLGAKEVQQHKYLMPVQSVIAYEDISGRTLNYRHLEDEMYRKLIDAVEENDPEMLAEQINHLFQFMQEKSFSPEAMKAAVTQCVLGILKSIQTLEGDEKELIYLEAAVGWYDRNITLGEITRIFTLFAHEAAGLLGQLSQNQCKGGIQKIKCYVDQHYHESITLKEIAARFYMNSAYLGQLFKKTYGSYFNEYLQQLRITEAKRLLRQSDLRIYEIAQKIGFSNADYFVTQFEKLEQMTPTEYRNRIISR</sequence>
<evidence type="ECO:0000256" key="6">
    <source>
        <dbReference type="ARBA" id="ARBA00023125"/>
    </source>
</evidence>
<keyword evidence="4" id="KW-0902">Two-component regulatory system</keyword>
<name>A0A1G8V8C5_9BACL</name>
<dbReference type="Gene3D" id="3.40.50.2300">
    <property type="match status" value="1"/>
</dbReference>
<dbReference type="PANTHER" id="PTHR42713">
    <property type="entry name" value="HISTIDINE KINASE-RELATED"/>
    <property type="match status" value="1"/>
</dbReference>
<keyword evidence="6" id="KW-0238">DNA-binding</keyword>
<dbReference type="InterPro" id="IPR018060">
    <property type="entry name" value="HTH_AraC"/>
</dbReference>
<dbReference type="CDD" id="cd17536">
    <property type="entry name" value="REC_YesN-like"/>
    <property type="match status" value="1"/>
</dbReference>
<dbReference type="PROSITE" id="PS00041">
    <property type="entry name" value="HTH_ARAC_FAMILY_1"/>
    <property type="match status" value="1"/>
</dbReference>
<feature type="modified residue" description="4-aspartylphosphate" evidence="8">
    <location>
        <position position="55"/>
    </location>
</feature>
<evidence type="ECO:0000256" key="5">
    <source>
        <dbReference type="ARBA" id="ARBA00023015"/>
    </source>
</evidence>
<evidence type="ECO:0000313" key="11">
    <source>
        <dbReference type="EMBL" id="SDJ62144.1"/>
    </source>
</evidence>
<evidence type="ECO:0000256" key="3">
    <source>
        <dbReference type="ARBA" id="ARBA00022553"/>
    </source>
</evidence>
<keyword evidence="3 8" id="KW-0597">Phosphoprotein</keyword>
<keyword evidence="5" id="KW-0805">Transcription regulation</keyword>
<dbReference type="GO" id="GO:0005737">
    <property type="term" value="C:cytoplasm"/>
    <property type="evidence" value="ECO:0007669"/>
    <property type="project" value="UniProtKB-SubCell"/>
</dbReference>
<evidence type="ECO:0000313" key="12">
    <source>
        <dbReference type="Proteomes" id="UP000199050"/>
    </source>
</evidence>
<organism evidence="11 12">
    <name type="scientific">Paenibacillus typhae</name>
    <dbReference type="NCBI Taxonomy" id="1174501"/>
    <lineage>
        <taxon>Bacteria</taxon>
        <taxon>Bacillati</taxon>
        <taxon>Bacillota</taxon>
        <taxon>Bacilli</taxon>
        <taxon>Bacillales</taxon>
        <taxon>Paenibacillaceae</taxon>
        <taxon>Paenibacillus</taxon>
    </lineage>
</organism>
<protein>
    <submittedName>
        <fullName evidence="11">Two-component system, response regulator YesN</fullName>
    </submittedName>
</protein>
<dbReference type="SMART" id="SM00448">
    <property type="entry name" value="REC"/>
    <property type="match status" value="1"/>
</dbReference>
<dbReference type="Proteomes" id="UP000199050">
    <property type="component" value="Unassembled WGS sequence"/>
</dbReference>
<dbReference type="PANTHER" id="PTHR42713:SF3">
    <property type="entry name" value="TRANSCRIPTIONAL REGULATORY PROTEIN HPTR"/>
    <property type="match status" value="1"/>
</dbReference>
<dbReference type="GO" id="GO:0043565">
    <property type="term" value="F:sequence-specific DNA binding"/>
    <property type="evidence" value="ECO:0007669"/>
    <property type="project" value="InterPro"/>
</dbReference>